<dbReference type="Gene3D" id="1.10.357.10">
    <property type="entry name" value="Tetracycline Repressor, domain 2"/>
    <property type="match status" value="1"/>
</dbReference>
<dbReference type="InterPro" id="IPR050109">
    <property type="entry name" value="HTH-type_TetR-like_transc_reg"/>
</dbReference>
<dbReference type="InterPro" id="IPR001647">
    <property type="entry name" value="HTH_TetR"/>
</dbReference>
<dbReference type="RefSeq" id="WP_190601117.1">
    <property type="nucleotide sequence ID" value="NZ_CP021056.1"/>
</dbReference>
<dbReference type="PRINTS" id="PR00455">
    <property type="entry name" value="HTHTETR"/>
</dbReference>
<dbReference type="EMBL" id="CP021056">
    <property type="protein sequence ID" value="QXE21952.1"/>
    <property type="molecule type" value="Genomic_DNA"/>
</dbReference>
<keyword evidence="3" id="KW-0804">Transcription</keyword>
<dbReference type="KEGG" id="rsin:B6N60_00630"/>
<evidence type="ECO:0000256" key="2">
    <source>
        <dbReference type="ARBA" id="ARBA00023125"/>
    </source>
</evidence>
<feature type="domain" description="HTH tetR-type" evidence="5">
    <location>
        <begin position="6"/>
        <end position="65"/>
    </location>
</feature>
<evidence type="ECO:0000313" key="6">
    <source>
        <dbReference type="EMBL" id="QXE21952.1"/>
    </source>
</evidence>
<dbReference type="PROSITE" id="PS50977">
    <property type="entry name" value="HTH_TETR_2"/>
    <property type="match status" value="1"/>
</dbReference>
<dbReference type="PANTHER" id="PTHR30055:SF238">
    <property type="entry name" value="MYCOFACTOCIN BIOSYNTHESIS TRANSCRIPTIONAL REGULATOR MFTR-RELATED"/>
    <property type="match status" value="1"/>
</dbReference>
<evidence type="ECO:0000259" key="5">
    <source>
        <dbReference type="PROSITE" id="PS50977"/>
    </source>
</evidence>
<accession>A0A975T4F0</accession>
<dbReference type="Pfam" id="PF00440">
    <property type="entry name" value="TetR_N"/>
    <property type="match status" value="1"/>
</dbReference>
<dbReference type="GO" id="GO:0003700">
    <property type="term" value="F:DNA-binding transcription factor activity"/>
    <property type="evidence" value="ECO:0007669"/>
    <property type="project" value="TreeGrafter"/>
</dbReference>
<dbReference type="AlphaFoldDB" id="A0A975T4F0"/>
<keyword evidence="7" id="KW-1185">Reference proteome</keyword>
<sequence>MARTQKITNEQILAAAREVFLDQGFTGSTLDIAQKAGISEASIFKRFSTKEELFFASMGIPEKPQWVQEIESLVGKGDIKQNLIYISQQILDFYRQVMPRMMMLRSCGKTLPEMNSTKSKPSRDLKALTLFLEQEIAQGRLRCNDAKTMALMLIGSLMNYVFLEQMNVIPSVITPEPMFIQQMVEMIWQGIAPALED</sequence>
<organism evidence="6 7">
    <name type="scientific">Richelia sinica FACHB-800</name>
    <dbReference type="NCBI Taxonomy" id="1357546"/>
    <lineage>
        <taxon>Bacteria</taxon>
        <taxon>Bacillati</taxon>
        <taxon>Cyanobacteriota</taxon>
        <taxon>Cyanophyceae</taxon>
        <taxon>Nostocales</taxon>
        <taxon>Nostocaceae</taxon>
        <taxon>Richelia</taxon>
    </lineage>
</organism>
<keyword evidence="2 4" id="KW-0238">DNA-binding</keyword>
<dbReference type="InterPro" id="IPR039536">
    <property type="entry name" value="TetR_C_Proteobacteria"/>
</dbReference>
<dbReference type="Pfam" id="PF14246">
    <property type="entry name" value="TetR_C_7"/>
    <property type="match status" value="1"/>
</dbReference>
<dbReference type="GO" id="GO:0000976">
    <property type="term" value="F:transcription cis-regulatory region binding"/>
    <property type="evidence" value="ECO:0007669"/>
    <property type="project" value="TreeGrafter"/>
</dbReference>
<dbReference type="SUPFAM" id="SSF46689">
    <property type="entry name" value="Homeodomain-like"/>
    <property type="match status" value="1"/>
</dbReference>
<evidence type="ECO:0000313" key="7">
    <source>
        <dbReference type="Proteomes" id="UP000683511"/>
    </source>
</evidence>
<feature type="DNA-binding region" description="H-T-H motif" evidence="4">
    <location>
        <begin position="28"/>
        <end position="47"/>
    </location>
</feature>
<evidence type="ECO:0000256" key="1">
    <source>
        <dbReference type="ARBA" id="ARBA00023015"/>
    </source>
</evidence>
<protein>
    <submittedName>
        <fullName evidence="6">RegN</fullName>
    </submittedName>
</protein>
<dbReference type="InterPro" id="IPR009057">
    <property type="entry name" value="Homeodomain-like_sf"/>
</dbReference>
<dbReference type="PROSITE" id="PS01081">
    <property type="entry name" value="HTH_TETR_1"/>
    <property type="match status" value="1"/>
</dbReference>
<evidence type="ECO:0000256" key="4">
    <source>
        <dbReference type="PROSITE-ProRule" id="PRU00335"/>
    </source>
</evidence>
<reference evidence="6" key="1">
    <citation type="submission" date="2017-04" db="EMBL/GenBank/DDBJ databases">
        <title>Genome deletions in a multicellular cyanobacterial endosymbiont for morphological adaptation in marine diatoms.</title>
        <authorList>
            <person name="Wang Y."/>
            <person name="Gao H."/>
            <person name="Li R."/>
            <person name="Xu X."/>
        </authorList>
    </citation>
    <scope>NUCLEOTIDE SEQUENCE</scope>
    <source>
        <strain evidence="6">FACHB 800</strain>
    </source>
</reference>
<proteinExistence type="predicted"/>
<name>A0A975T4F0_9NOST</name>
<gene>
    <name evidence="6" type="ORF">B6N60_00630</name>
</gene>
<dbReference type="Proteomes" id="UP000683511">
    <property type="component" value="Chromosome"/>
</dbReference>
<keyword evidence="1" id="KW-0805">Transcription regulation</keyword>
<dbReference type="PANTHER" id="PTHR30055">
    <property type="entry name" value="HTH-TYPE TRANSCRIPTIONAL REGULATOR RUTR"/>
    <property type="match status" value="1"/>
</dbReference>
<dbReference type="InterPro" id="IPR023772">
    <property type="entry name" value="DNA-bd_HTH_TetR-type_CS"/>
</dbReference>
<evidence type="ECO:0000256" key="3">
    <source>
        <dbReference type="ARBA" id="ARBA00023163"/>
    </source>
</evidence>